<organism evidence="1 2">
    <name type="scientific">Wickerhamomyces pijperi</name>
    <name type="common">Yeast</name>
    <name type="synonym">Pichia pijperi</name>
    <dbReference type="NCBI Taxonomy" id="599730"/>
    <lineage>
        <taxon>Eukaryota</taxon>
        <taxon>Fungi</taxon>
        <taxon>Dikarya</taxon>
        <taxon>Ascomycota</taxon>
        <taxon>Saccharomycotina</taxon>
        <taxon>Saccharomycetes</taxon>
        <taxon>Phaffomycetales</taxon>
        <taxon>Wickerhamomycetaceae</taxon>
        <taxon>Wickerhamomyces</taxon>
    </lineage>
</organism>
<reference evidence="1" key="2">
    <citation type="submission" date="2021-01" db="EMBL/GenBank/DDBJ databases">
        <authorList>
            <person name="Schikora-Tamarit M.A."/>
        </authorList>
    </citation>
    <scope>NUCLEOTIDE SEQUENCE</scope>
    <source>
        <strain evidence="1">CBS2887</strain>
    </source>
</reference>
<proteinExistence type="predicted"/>
<name>A0A9P8PZD8_WICPI</name>
<feature type="non-terminal residue" evidence="1">
    <location>
        <position position="1"/>
    </location>
</feature>
<gene>
    <name evidence="1" type="ORF">WICPIJ_007892</name>
</gene>
<dbReference type="OrthoDB" id="550575at2759"/>
<sequence>SLEGLKRGIPKDCLDEQMGLGAVADYAGYYRFRRRIDVQISKSLLRIVSSADPEAQDKEMVDILKWGGLGIPILYITRSKAINYTDTLTGTNKFQLSMRYHAHKLLGQLISERHVHHLSNIEANYSLSNTEQMFFDMAKTHDPASLSLIPIRTARIQEIVTRVLSNPHYHYSKPSTFKISLIVHAFNEVVDPIYVKHEEFQFGNCRENFSVLRIYAGEIPGDSLLKLSIIQHIGSLMFGIESQLSESFLIIKDASFKSGHSYLSITSHSATESNPGYKIYTYNYLLDRVTRSGYTRPLEALRMMTEPLSLQECHGAVQRGIDRFQPLAQKRNIARSSGEYWILYPYSKIEFSTHLSYAEEKEQIVTQFQQCMPDDAVVLFPIGQLIVDTNRWTYSVYLGQIPPEGKTVAFPTTYSRILGKAGNVHDKVFKLFVESTIQLGMVFDSFKMTRQHGAIFTLTEEFKRLNPVHVNYMGN</sequence>
<dbReference type="Proteomes" id="UP000774326">
    <property type="component" value="Unassembled WGS sequence"/>
</dbReference>
<accession>A0A9P8PZD8</accession>
<keyword evidence="2" id="KW-1185">Reference proteome</keyword>
<dbReference type="AlphaFoldDB" id="A0A9P8PZD8"/>
<reference evidence="1" key="1">
    <citation type="journal article" date="2021" name="Open Biol.">
        <title>Shared evolutionary footprints suggest mitochondrial oxidative damage underlies multiple complex I losses in fungi.</title>
        <authorList>
            <person name="Schikora-Tamarit M.A."/>
            <person name="Marcet-Houben M."/>
            <person name="Nosek J."/>
            <person name="Gabaldon T."/>
        </authorList>
    </citation>
    <scope>NUCLEOTIDE SEQUENCE</scope>
    <source>
        <strain evidence="1">CBS2887</strain>
    </source>
</reference>
<evidence type="ECO:0000313" key="2">
    <source>
        <dbReference type="Proteomes" id="UP000774326"/>
    </source>
</evidence>
<comment type="caution">
    <text evidence="1">The sequence shown here is derived from an EMBL/GenBank/DDBJ whole genome shotgun (WGS) entry which is preliminary data.</text>
</comment>
<dbReference type="EMBL" id="JAEUBG010004558">
    <property type="protein sequence ID" value="KAH3681146.1"/>
    <property type="molecule type" value="Genomic_DNA"/>
</dbReference>
<protein>
    <submittedName>
        <fullName evidence="1">Uncharacterized protein</fullName>
    </submittedName>
</protein>
<evidence type="ECO:0000313" key="1">
    <source>
        <dbReference type="EMBL" id="KAH3681146.1"/>
    </source>
</evidence>